<dbReference type="Gene3D" id="3.40.50.1360">
    <property type="match status" value="1"/>
</dbReference>
<evidence type="ECO:0000256" key="3">
    <source>
        <dbReference type="ARBA" id="ARBA00004961"/>
    </source>
</evidence>
<accession>A0A1H8TXH2</accession>
<comment type="catalytic activity">
    <reaction evidence="1 7">
        <text>6-phospho-D-glucono-1,5-lactone + H2O = 6-phospho-D-gluconate + H(+)</text>
        <dbReference type="Rhea" id="RHEA:12556"/>
        <dbReference type="ChEBI" id="CHEBI:15377"/>
        <dbReference type="ChEBI" id="CHEBI:15378"/>
        <dbReference type="ChEBI" id="CHEBI:57955"/>
        <dbReference type="ChEBI" id="CHEBI:58759"/>
        <dbReference type="EC" id="3.1.1.31"/>
    </reaction>
</comment>
<comment type="function">
    <text evidence="2 7">Hydrolysis of 6-phosphogluconolactone to 6-phosphogluconate.</text>
</comment>
<keyword evidence="7" id="KW-0378">Hydrolase</keyword>
<dbReference type="GO" id="GO:0005975">
    <property type="term" value="P:carbohydrate metabolic process"/>
    <property type="evidence" value="ECO:0007669"/>
    <property type="project" value="UniProtKB-UniRule"/>
</dbReference>
<evidence type="ECO:0000256" key="2">
    <source>
        <dbReference type="ARBA" id="ARBA00002681"/>
    </source>
</evidence>
<dbReference type="CDD" id="cd01400">
    <property type="entry name" value="6PGL"/>
    <property type="match status" value="1"/>
</dbReference>
<evidence type="ECO:0000256" key="6">
    <source>
        <dbReference type="ARBA" id="ARBA00020337"/>
    </source>
</evidence>
<dbReference type="EC" id="3.1.1.31" evidence="5 7"/>
<dbReference type="GO" id="GO:0006098">
    <property type="term" value="P:pentose-phosphate shunt"/>
    <property type="evidence" value="ECO:0007669"/>
    <property type="project" value="UniProtKB-UniPathway"/>
</dbReference>
<comment type="pathway">
    <text evidence="3 7">Carbohydrate degradation; pentose phosphate pathway; D-ribulose 5-phosphate from D-glucose 6-phosphate (oxidative stage): step 2/3.</text>
</comment>
<dbReference type="STRING" id="569882.SAMN04490248_11746"/>
<dbReference type="UniPathway" id="UPA00115">
    <property type="reaction ID" value="UER00409"/>
</dbReference>
<proteinExistence type="inferred from homology"/>
<dbReference type="InterPro" id="IPR037171">
    <property type="entry name" value="NagB/RpiA_transferase-like"/>
</dbReference>
<dbReference type="PANTHER" id="PTHR11054:SF0">
    <property type="entry name" value="6-PHOSPHOGLUCONOLACTONASE"/>
    <property type="match status" value="1"/>
</dbReference>
<reference evidence="9 10" key="1">
    <citation type="submission" date="2016-10" db="EMBL/GenBank/DDBJ databases">
        <authorList>
            <person name="de Groot N.N."/>
        </authorList>
    </citation>
    <scope>NUCLEOTIDE SEQUENCE [LARGE SCALE GENOMIC DNA]</scope>
    <source>
        <strain evidence="9 10">DSM 27842</strain>
    </source>
</reference>
<protein>
    <recommendedName>
        <fullName evidence="6 7">6-phosphogluconolactonase</fullName>
        <shortName evidence="7">6PGL</shortName>
        <ecNumber evidence="5 7">3.1.1.31</ecNumber>
    </recommendedName>
</protein>
<gene>
    <name evidence="7" type="primary">pgl</name>
    <name evidence="9" type="ORF">SAMN04490248_11746</name>
</gene>
<evidence type="ECO:0000313" key="9">
    <source>
        <dbReference type="EMBL" id="SEO95689.1"/>
    </source>
</evidence>
<evidence type="ECO:0000256" key="5">
    <source>
        <dbReference type="ARBA" id="ARBA00013198"/>
    </source>
</evidence>
<evidence type="ECO:0000259" key="8">
    <source>
        <dbReference type="Pfam" id="PF01182"/>
    </source>
</evidence>
<dbReference type="PANTHER" id="PTHR11054">
    <property type="entry name" value="6-PHOSPHOGLUCONOLACTONASE"/>
    <property type="match status" value="1"/>
</dbReference>
<dbReference type="InterPro" id="IPR006148">
    <property type="entry name" value="Glc/Gal-6P_isomerase"/>
</dbReference>
<organism evidence="9 10">
    <name type="scientific">Salinihabitans flavidus</name>
    <dbReference type="NCBI Taxonomy" id="569882"/>
    <lineage>
        <taxon>Bacteria</taxon>
        <taxon>Pseudomonadati</taxon>
        <taxon>Pseudomonadota</taxon>
        <taxon>Alphaproteobacteria</taxon>
        <taxon>Rhodobacterales</taxon>
        <taxon>Roseobacteraceae</taxon>
        <taxon>Salinihabitans</taxon>
    </lineage>
</organism>
<name>A0A1H8TXH2_9RHOB</name>
<dbReference type="NCBIfam" id="TIGR01198">
    <property type="entry name" value="pgl"/>
    <property type="match status" value="1"/>
</dbReference>
<dbReference type="SUPFAM" id="SSF100950">
    <property type="entry name" value="NagB/RpiA/CoA transferase-like"/>
    <property type="match status" value="1"/>
</dbReference>
<dbReference type="InterPro" id="IPR039104">
    <property type="entry name" value="6PGL"/>
</dbReference>
<dbReference type="InterPro" id="IPR005900">
    <property type="entry name" value="6-phosphogluconolactonase_DevB"/>
</dbReference>
<dbReference type="Proteomes" id="UP000198893">
    <property type="component" value="Unassembled WGS sequence"/>
</dbReference>
<evidence type="ECO:0000256" key="1">
    <source>
        <dbReference type="ARBA" id="ARBA00000832"/>
    </source>
</evidence>
<comment type="similarity">
    <text evidence="4 7">Belongs to the glucosamine/galactosamine-6-phosphate isomerase family. 6-phosphogluconolactonase subfamily.</text>
</comment>
<dbReference type="EMBL" id="FODS01000017">
    <property type="protein sequence ID" value="SEO95689.1"/>
    <property type="molecule type" value="Genomic_DNA"/>
</dbReference>
<dbReference type="AlphaFoldDB" id="A0A1H8TXH2"/>
<dbReference type="GO" id="GO:0017057">
    <property type="term" value="F:6-phosphogluconolactonase activity"/>
    <property type="evidence" value="ECO:0007669"/>
    <property type="project" value="UniProtKB-UniRule"/>
</dbReference>
<keyword evidence="10" id="KW-1185">Reference proteome</keyword>
<evidence type="ECO:0000313" key="10">
    <source>
        <dbReference type="Proteomes" id="UP000198893"/>
    </source>
</evidence>
<feature type="domain" description="Glucosamine/galactosamine-6-phosphate isomerase" evidence="8">
    <location>
        <begin position="13"/>
        <end position="229"/>
    </location>
</feature>
<sequence>MEGDRFMKLETYPDEEMLAIDLANTIAGELNSALMQDESARVLLAVPGGTSPGPVFDDLCAADLEWERIDVVLTDERWVPEDDPCSNTRLVKERLLTARAAAARFLPLYTAAHEPEEVLAELESMIGPELPIAVALMGMGPDMHVASLFPGMEGLEQALAPDAPILMAVREPSRQEARVTLTARVLNGALSKHLLISGDEKRAALERALKLPPEEAPVQAVLGGTTVHWTE</sequence>
<evidence type="ECO:0000256" key="4">
    <source>
        <dbReference type="ARBA" id="ARBA00010662"/>
    </source>
</evidence>
<dbReference type="Pfam" id="PF01182">
    <property type="entry name" value="Glucosamine_iso"/>
    <property type="match status" value="1"/>
</dbReference>
<evidence type="ECO:0000256" key="7">
    <source>
        <dbReference type="RuleBase" id="RU365095"/>
    </source>
</evidence>